<dbReference type="STRING" id="690567.235"/>
<dbReference type="CDD" id="cd00430">
    <property type="entry name" value="PLPDE_III_AR"/>
    <property type="match status" value="1"/>
</dbReference>
<accession>A0A0E3W2I5</accession>
<dbReference type="GO" id="GO:0006522">
    <property type="term" value="P:alanine metabolic process"/>
    <property type="evidence" value="ECO:0007669"/>
    <property type="project" value="InterPro"/>
</dbReference>
<dbReference type="RefSeq" id="WP_046494866.1">
    <property type="nucleotide sequence ID" value="NZ_CGIH01000004.1"/>
</dbReference>
<feature type="binding site" evidence="5">
    <location>
        <position position="138"/>
    </location>
    <ligand>
        <name>substrate</name>
    </ligand>
</feature>
<dbReference type="GO" id="GO:0008784">
    <property type="term" value="F:alanine racemase activity"/>
    <property type="evidence" value="ECO:0007669"/>
    <property type="project" value="InterPro"/>
</dbReference>
<evidence type="ECO:0000256" key="1">
    <source>
        <dbReference type="ARBA" id="ARBA00001933"/>
    </source>
</evidence>
<dbReference type="InterPro" id="IPR029066">
    <property type="entry name" value="PLP-binding_barrel"/>
</dbReference>
<proteinExistence type="predicted"/>
<dbReference type="Pfam" id="PF01168">
    <property type="entry name" value="Ala_racemase_N"/>
    <property type="match status" value="1"/>
</dbReference>
<evidence type="ECO:0000256" key="2">
    <source>
        <dbReference type="ARBA" id="ARBA00022898"/>
    </source>
</evidence>
<sequence length="397" mass="44590">MERVLGDKWIEIDVDAIKNNLVAVNSQLEEKTRLIAVIKANAYGHGAVETARILYQNGVDFFAVSYLYEALELRKAGIRSAILVFSPIIHEDELKEAISQHITITIASYADWKLLEYVSYGFNNYIRVHLKLDTGLGRFGLTGEEALALTQEIKDHPHVHLEGIYTHMAEAASNPAYTEKQFASFMKTIHRLEDAGIKIPVKHCANSAVFLKYPHMHLDGVRLGTLLSGQYPAGKFDQVLDLKDPYCFKSRVISVRSLKKGSYLGYYRSYRLRQDAQIAVIPVGFSDGLALEVANKPAGFWDMLKSMAKIMLMYFNVPRFSLHLILNGVACPVRGKVFMQMALLEIPSGYDVNIGDEVELPVRKTLASRSITRVYTQRGKAGKISCQEGTNYTVDEM</sequence>
<feature type="binding site" evidence="5">
    <location>
        <position position="339"/>
    </location>
    <ligand>
        <name>substrate</name>
    </ligand>
</feature>
<dbReference type="InterPro" id="IPR001608">
    <property type="entry name" value="Ala_racemase_N"/>
</dbReference>
<protein>
    <submittedName>
        <fullName evidence="7">Alanine racemase</fullName>
    </submittedName>
</protein>
<keyword evidence="3" id="KW-0413">Isomerase</keyword>
<dbReference type="Pfam" id="PF00842">
    <property type="entry name" value="Ala_racemase_C"/>
    <property type="match status" value="1"/>
</dbReference>
<feature type="modified residue" description="N6-(pyridoxal phosphate)lysine" evidence="4">
    <location>
        <position position="39"/>
    </location>
</feature>
<dbReference type="InterPro" id="IPR000821">
    <property type="entry name" value="Ala_racemase"/>
</dbReference>
<name>A0A0E3W2I5_9FIRM</name>
<dbReference type="PANTHER" id="PTHR30511">
    <property type="entry name" value="ALANINE RACEMASE"/>
    <property type="match status" value="1"/>
</dbReference>
<comment type="cofactor">
    <cofactor evidence="1 4">
        <name>pyridoxal 5'-phosphate</name>
        <dbReference type="ChEBI" id="CHEBI:597326"/>
    </cofactor>
</comment>
<dbReference type="PANTHER" id="PTHR30511:SF0">
    <property type="entry name" value="ALANINE RACEMASE, CATABOLIC-RELATED"/>
    <property type="match status" value="1"/>
</dbReference>
<dbReference type="InterPro" id="IPR011079">
    <property type="entry name" value="Ala_racemase_C"/>
</dbReference>
<evidence type="ECO:0000256" key="5">
    <source>
        <dbReference type="PIRSR" id="PIRSR600821-52"/>
    </source>
</evidence>
<gene>
    <name evidence="7" type="ORF">235</name>
</gene>
<dbReference type="InterPro" id="IPR009006">
    <property type="entry name" value="Ala_racemase/Decarboxylase_C"/>
</dbReference>
<dbReference type="SMART" id="SM01005">
    <property type="entry name" value="Ala_racemase_C"/>
    <property type="match status" value="1"/>
</dbReference>
<dbReference type="GO" id="GO:0030170">
    <property type="term" value="F:pyridoxal phosphate binding"/>
    <property type="evidence" value="ECO:0007669"/>
    <property type="project" value="TreeGrafter"/>
</dbReference>
<dbReference type="GO" id="GO:0005829">
    <property type="term" value="C:cytosol"/>
    <property type="evidence" value="ECO:0007669"/>
    <property type="project" value="TreeGrafter"/>
</dbReference>
<dbReference type="PRINTS" id="PR00992">
    <property type="entry name" value="ALARACEMASE"/>
</dbReference>
<dbReference type="SUPFAM" id="SSF51419">
    <property type="entry name" value="PLP-binding barrel"/>
    <property type="match status" value="1"/>
</dbReference>
<dbReference type="NCBIfam" id="TIGR00492">
    <property type="entry name" value="alr"/>
    <property type="match status" value="1"/>
</dbReference>
<reference evidence="7 8" key="1">
    <citation type="submission" date="2015-03" db="EMBL/GenBank/DDBJ databases">
        <authorList>
            <person name="Murphy D."/>
        </authorList>
    </citation>
    <scope>NUCLEOTIDE SEQUENCE [LARGE SCALE GENOMIC DNA]</scope>
    <source>
        <strain evidence="7 8">OL-4</strain>
    </source>
</reference>
<dbReference type="AlphaFoldDB" id="A0A0E3W2I5"/>
<dbReference type="Gene3D" id="3.20.20.10">
    <property type="entry name" value="Alanine racemase"/>
    <property type="match status" value="1"/>
</dbReference>
<evidence type="ECO:0000259" key="6">
    <source>
        <dbReference type="SMART" id="SM01005"/>
    </source>
</evidence>
<dbReference type="EMBL" id="CGIH01000004">
    <property type="protein sequence ID" value="CFX02269.1"/>
    <property type="molecule type" value="Genomic_DNA"/>
</dbReference>
<evidence type="ECO:0000256" key="4">
    <source>
        <dbReference type="PIRSR" id="PIRSR600821-50"/>
    </source>
</evidence>
<keyword evidence="2 4" id="KW-0663">Pyridoxal phosphate</keyword>
<dbReference type="FunFam" id="3.20.20.10:FF:000002">
    <property type="entry name" value="Alanine racemase"/>
    <property type="match status" value="1"/>
</dbReference>
<evidence type="ECO:0000313" key="8">
    <source>
        <dbReference type="Proteomes" id="UP000045545"/>
    </source>
</evidence>
<evidence type="ECO:0000256" key="3">
    <source>
        <dbReference type="ARBA" id="ARBA00023235"/>
    </source>
</evidence>
<dbReference type="SUPFAM" id="SSF50621">
    <property type="entry name" value="Alanine racemase C-terminal domain-like"/>
    <property type="match status" value="1"/>
</dbReference>
<dbReference type="PROSITE" id="PS00395">
    <property type="entry name" value="ALANINE_RACEMASE"/>
    <property type="match status" value="1"/>
</dbReference>
<organism evidence="7 8">
    <name type="scientific">Syntrophomonas zehnderi OL-4</name>
    <dbReference type="NCBI Taxonomy" id="690567"/>
    <lineage>
        <taxon>Bacteria</taxon>
        <taxon>Bacillati</taxon>
        <taxon>Bacillota</taxon>
        <taxon>Clostridia</taxon>
        <taxon>Eubacteriales</taxon>
        <taxon>Syntrophomonadaceae</taxon>
        <taxon>Syntrophomonas</taxon>
    </lineage>
</organism>
<dbReference type="InterPro" id="IPR020622">
    <property type="entry name" value="Ala_racemase_pyridoxalP-BS"/>
</dbReference>
<keyword evidence="8" id="KW-1185">Reference proteome</keyword>
<feature type="domain" description="Alanine racemase C-terminal" evidence="6">
    <location>
        <begin position="245"/>
        <end position="376"/>
    </location>
</feature>
<dbReference type="Proteomes" id="UP000045545">
    <property type="component" value="Unassembled WGS sequence"/>
</dbReference>
<evidence type="ECO:0000313" key="7">
    <source>
        <dbReference type="EMBL" id="CFX02269.1"/>
    </source>
</evidence>
<dbReference type="Gene3D" id="2.40.37.10">
    <property type="entry name" value="Lyase, Ornithine Decarboxylase, Chain A, domain 1"/>
    <property type="match status" value="1"/>
</dbReference>